<sequence>MIKNVRGQLLTRCFTGFQWYFFPQGYPPRKVCTDFLPDPLIIAKTS</sequence>
<organism evidence="1 2">
    <name type="scientific">Holospora elegans E1</name>
    <dbReference type="NCBI Taxonomy" id="1427503"/>
    <lineage>
        <taxon>Bacteria</taxon>
        <taxon>Pseudomonadati</taxon>
        <taxon>Pseudomonadota</taxon>
        <taxon>Alphaproteobacteria</taxon>
        <taxon>Holosporales</taxon>
        <taxon>Holosporaceae</taxon>
        <taxon>Holospora</taxon>
    </lineage>
</organism>
<protein>
    <submittedName>
        <fullName evidence="1">Uncharacterized protein</fullName>
    </submittedName>
</protein>
<accession>A0A023DXR2</accession>
<proteinExistence type="predicted"/>
<reference evidence="1 2" key="1">
    <citation type="journal article" date="2014" name="FEMS Microbiol. Lett.">
        <title>Draft genome sequences of three Holospora species (Holospora obtusa, Holospora undulata, and Holospora elegans), endonuclear symbiotic bacteria of the ciliate Paramecium caudatum.</title>
        <authorList>
            <person name="Dohra H."/>
            <person name="Tanaka K."/>
            <person name="Suzuki T."/>
            <person name="Fujishima M."/>
            <person name="Suzuki H."/>
        </authorList>
    </citation>
    <scope>NUCLEOTIDE SEQUENCE [LARGE SCALE GENOMIC DNA]</scope>
    <source>
        <strain evidence="1 2">E1</strain>
    </source>
</reference>
<dbReference type="EMBL" id="BAUP01000009">
    <property type="protein sequence ID" value="GAJ45720.1"/>
    <property type="molecule type" value="Genomic_DNA"/>
</dbReference>
<dbReference type="AlphaFoldDB" id="A0A023DXR2"/>
<evidence type="ECO:0000313" key="2">
    <source>
        <dbReference type="Proteomes" id="UP000024842"/>
    </source>
</evidence>
<name>A0A023DXR2_9PROT</name>
<comment type="caution">
    <text evidence="1">The sequence shown here is derived from an EMBL/GenBank/DDBJ whole genome shotgun (WGS) entry which is preliminary data.</text>
</comment>
<evidence type="ECO:0000313" key="1">
    <source>
        <dbReference type="EMBL" id="GAJ45720.1"/>
    </source>
</evidence>
<dbReference type="Proteomes" id="UP000024842">
    <property type="component" value="Unassembled WGS sequence"/>
</dbReference>
<keyword evidence="2" id="KW-1185">Reference proteome</keyword>
<gene>
    <name evidence="1" type="ORF">HE1_00029</name>
</gene>